<evidence type="ECO:0000256" key="1">
    <source>
        <dbReference type="ARBA" id="ARBA00022553"/>
    </source>
</evidence>
<gene>
    <name evidence="3" type="ORF">F6W96_08900</name>
</gene>
<keyword evidence="1" id="KW-0597">Phosphoprotein</keyword>
<dbReference type="InterPro" id="IPR000253">
    <property type="entry name" value="FHA_dom"/>
</dbReference>
<accession>A0A6G9YYX9</accession>
<dbReference type="Proteomes" id="UP000500953">
    <property type="component" value="Chromosome"/>
</dbReference>
<sequence>MILFLPDETPFAGRVLEAGEVAGAAEDPGATFVRQLVAAVFVEGAEAAPAFGVVAPTGGGTLVLLRGAVAANILGPRGSRRLSGLRAMTWVDEIARDPVRQIGLCADGAAMSEVPHTDLRAGIAPGGGVVVRDLAHGTGAHYAINTEDVAAQDVWYLVAQDPISAGPTTPHHPQIHTSSLASAPPSRHRIVDTASYSSPTGVLTGVDGASYPLDRAYVIGRDPLSSKAVREAAASPIAVSDRQLSRVHAFVTVDGGTVLVQDNDTRNGTFIAAPGAEKWTRLGALPQELPPGWSLRVGHTVLTYRSAG</sequence>
<dbReference type="Gene3D" id="2.60.200.20">
    <property type="match status" value="1"/>
</dbReference>
<proteinExistence type="predicted"/>
<dbReference type="SUPFAM" id="SSF49879">
    <property type="entry name" value="SMAD/FHA domain"/>
    <property type="match status" value="1"/>
</dbReference>
<reference evidence="3 4" key="1">
    <citation type="journal article" date="2019" name="ACS Chem. Biol.">
        <title>Identification and Mobilization of a Cryptic Antibiotic Biosynthesis Gene Locus from a Human-Pathogenic Nocardia Isolate.</title>
        <authorList>
            <person name="Herisse M."/>
            <person name="Ishida K."/>
            <person name="Porter J.L."/>
            <person name="Howden B."/>
            <person name="Hertweck C."/>
            <person name="Stinear T.P."/>
            <person name="Pidot S.J."/>
        </authorList>
    </citation>
    <scope>NUCLEOTIDE SEQUENCE [LARGE SCALE GENOMIC DNA]</scope>
    <source>
        <strain evidence="3 4">AUSMDU00012715</strain>
    </source>
</reference>
<organism evidence="3 4">
    <name type="scientific">Nocardia terpenica</name>
    <dbReference type="NCBI Taxonomy" id="455432"/>
    <lineage>
        <taxon>Bacteria</taxon>
        <taxon>Bacillati</taxon>
        <taxon>Actinomycetota</taxon>
        <taxon>Actinomycetes</taxon>
        <taxon>Mycobacteriales</taxon>
        <taxon>Nocardiaceae</taxon>
        <taxon>Nocardia</taxon>
    </lineage>
</organism>
<dbReference type="InterPro" id="IPR008984">
    <property type="entry name" value="SMAD_FHA_dom_sf"/>
</dbReference>
<dbReference type="CDD" id="cd00060">
    <property type="entry name" value="FHA"/>
    <property type="match status" value="1"/>
</dbReference>
<dbReference type="EMBL" id="CP046173">
    <property type="protein sequence ID" value="QIS18380.1"/>
    <property type="molecule type" value="Genomic_DNA"/>
</dbReference>
<feature type="domain" description="FHA" evidence="2">
    <location>
        <begin position="217"/>
        <end position="271"/>
    </location>
</feature>
<dbReference type="Pfam" id="PF00498">
    <property type="entry name" value="FHA"/>
    <property type="match status" value="1"/>
</dbReference>
<dbReference type="AlphaFoldDB" id="A0A6G9YYX9"/>
<evidence type="ECO:0000313" key="4">
    <source>
        <dbReference type="Proteomes" id="UP000500953"/>
    </source>
</evidence>
<evidence type="ECO:0000313" key="3">
    <source>
        <dbReference type="EMBL" id="QIS18380.1"/>
    </source>
</evidence>
<evidence type="ECO:0000259" key="2">
    <source>
        <dbReference type="PROSITE" id="PS50006"/>
    </source>
</evidence>
<protein>
    <submittedName>
        <fullName evidence="3">FHA domain-containing protein</fullName>
    </submittedName>
</protein>
<dbReference type="PROSITE" id="PS50006">
    <property type="entry name" value="FHA_DOMAIN"/>
    <property type="match status" value="1"/>
</dbReference>
<name>A0A6G9YYX9_9NOCA</name>
<dbReference type="RefSeq" id="WP_167485694.1">
    <property type="nucleotide sequence ID" value="NZ_CP046173.1"/>
</dbReference>